<dbReference type="GO" id="GO:0005886">
    <property type="term" value="C:plasma membrane"/>
    <property type="evidence" value="ECO:0007669"/>
    <property type="project" value="TreeGrafter"/>
</dbReference>
<evidence type="ECO:0000313" key="2">
    <source>
        <dbReference type="EMBL" id="QMV39990.1"/>
    </source>
</evidence>
<keyword evidence="1" id="KW-1133">Transmembrane helix</keyword>
<proteinExistence type="predicted"/>
<evidence type="ECO:0000313" key="3">
    <source>
        <dbReference type="Proteomes" id="UP000515679"/>
    </source>
</evidence>
<evidence type="ECO:0000256" key="1">
    <source>
        <dbReference type="SAM" id="Phobius"/>
    </source>
</evidence>
<dbReference type="InterPro" id="IPR007383">
    <property type="entry name" value="DUF445"/>
</dbReference>
<sequence length="414" mass="45927">MRTRYIAGLSLVTMGAGFVTTLFLPEHPIVELLKGGFEAGLVGGFADWFAVTALFRHPLGIPIPHTSLLLKNRDKIAKSLISALENELLNKESITRKLKQFQLLKVAGSAVVKQVSKRSNRVGVIQFLQTLLTKLPLESLVPHIQSGIVSLIRQTDASPLAEKLLNTAMGDRWEERALDYALNQGRIWVSKPETGYMLGSIAHQKMQEAKVGGLMGFAVQAFAGFMSEDKLGTMIQKLLLSGIQDLSHSGNASREKLLGEIRHQLQRVAGDEEMLNRGKQWLIDRAGHPDSGKFMLERMEGIRSSLLTALEKEKAGGGRKVVAVVRYAIRKLQAEKELADNAERKILSFIVDFVEANHYRVGLLLKDNIDQMNDKELVKMLEEKVGGDLQWIRVNGALCGFIIGLILTSIQWLS</sequence>
<keyword evidence="1" id="KW-0472">Membrane</keyword>
<reference evidence="2 3" key="1">
    <citation type="submission" date="2019-07" db="EMBL/GenBank/DDBJ databases">
        <authorList>
            <person name="Kim J.K."/>
            <person name="Cheong H.-M."/>
            <person name="Choi Y."/>
            <person name="Hwang K.J."/>
            <person name="Lee S."/>
            <person name="Choi C."/>
        </authorList>
    </citation>
    <scope>NUCLEOTIDE SEQUENCE [LARGE SCALE GENOMIC DNA]</scope>
    <source>
        <strain evidence="2 3">KS 22</strain>
    </source>
</reference>
<keyword evidence="1" id="KW-0812">Transmembrane</keyword>
<dbReference type="EMBL" id="CP041969">
    <property type="protein sequence ID" value="QMV39990.1"/>
    <property type="molecule type" value="Genomic_DNA"/>
</dbReference>
<dbReference type="PANTHER" id="PTHR38442">
    <property type="entry name" value="INNER MEMBRANE PROTEIN-RELATED"/>
    <property type="match status" value="1"/>
</dbReference>
<organism evidence="2 3">
    <name type="scientific">Cohnella cholangitidis</name>
    <dbReference type="NCBI Taxonomy" id="2598458"/>
    <lineage>
        <taxon>Bacteria</taxon>
        <taxon>Bacillati</taxon>
        <taxon>Bacillota</taxon>
        <taxon>Bacilli</taxon>
        <taxon>Bacillales</taxon>
        <taxon>Paenibacillaceae</taxon>
        <taxon>Cohnella</taxon>
    </lineage>
</organism>
<keyword evidence="3" id="KW-1185">Reference proteome</keyword>
<feature type="transmembrane region" description="Helical" evidence="1">
    <location>
        <begin position="6"/>
        <end position="24"/>
    </location>
</feature>
<dbReference type="Proteomes" id="UP000515679">
    <property type="component" value="Chromosome"/>
</dbReference>
<dbReference type="RefSeq" id="WP_182301321.1">
    <property type="nucleotide sequence ID" value="NZ_CP041969.1"/>
</dbReference>
<dbReference type="Pfam" id="PF04286">
    <property type="entry name" value="DUF445"/>
    <property type="match status" value="1"/>
</dbReference>
<name>A0A7G5BSQ6_9BACL</name>
<protein>
    <submittedName>
        <fullName evidence="2">DUF445 domain-containing protein</fullName>
    </submittedName>
</protein>
<dbReference type="KEGG" id="cchl:FPL14_01290"/>
<dbReference type="AlphaFoldDB" id="A0A7G5BSQ6"/>
<dbReference type="PANTHER" id="PTHR38442:SF1">
    <property type="entry name" value="INNER MEMBRANE PROTEIN"/>
    <property type="match status" value="1"/>
</dbReference>
<accession>A0A7G5BSQ6</accession>
<gene>
    <name evidence="2" type="ORF">FPL14_01290</name>
</gene>